<dbReference type="Proteomes" id="UP000077748">
    <property type="component" value="Chromosome"/>
</dbReference>
<dbReference type="InterPro" id="IPR036291">
    <property type="entry name" value="NAD(P)-bd_dom_sf"/>
</dbReference>
<protein>
    <submittedName>
        <fullName evidence="1">Short-chain dehydrogenase</fullName>
    </submittedName>
</protein>
<dbReference type="PANTHER" id="PTHR45458">
    <property type="entry name" value="SHORT-CHAIN DEHYDROGENASE/REDUCTASE SDR"/>
    <property type="match status" value="1"/>
</dbReference>
<reference evidence="1 2" key="1">
    <citation type="submission" date="2016-05" db="EMBL/GenBank/DDBJ databases">
        <title>Genome Sequence of Pseudomonas citronellolis Strain SJTE-3, an Estrogens and Persistent Organic Pollutants degradation strain.</title>
        <authorList>
            <person name="Liang R."/>
        </authorList>
    </citation>
    <scope>NUCLEOTIDE SEQUENCE [LARGE SCALE GENOMIC DNA]</scope>
    <source>
        <strain evidence="1 2">SJTE-3</strain>
    </source>
</reference>
<evidence type="ECO:0000313" key="2">
    <source>
        <dbReference type="Proteomes" id="UP000077748"/>
    </source>
</evidence>
<sequence length="227" mass="23644">MSTANSALIIGASRGLGLGLVNQLLARGWEVTATVRDAANAGVLDSLPVRVESLVLDDAASQDRLAQALAGQRFDLVYINAGIYGPSHQSALDASLAEVGELFMVNAVAPLRLAERLLPLLEPQRGVLAFMTSELGSVAGNESGGMGLYRASKAALNSLTRSLVAGLGETGLTVLNLHPGWVRTDMGGEAAPLDVETSAAGLIDQVEAYAGRGGQHYLDYQGTTIDW</sequence>
<dbReference type="PRINTS" id="PR00081">
    <property type="entry name" value="GDHRDH"/>
</dbReference>
<dbReference type="InterPro" id="IPR002347">
    <property type="entry name" value="SDR_fam"/>
</dbReference>
<dbReference type="EMBL" id="CP015878">
    <property type="protein sequence ID" value="ANI18231.1"/>
    <property type="molecule type" value="Genomic_DNA"/>
</dbReference>
<dbReference type="SUPFAM" id="SSF51735">
    <property type="entry name" value="NAD(P)-binding Rossmann-fold domains"/>
    <property type="match status" value="1"/>
</dbReference>
<accession>A0A1A9KL92</accession>
<dbReference type="GO" id="GO:0016616">
    <property type="term" value="F:oxidoreductase activity, acting on the CH-OH group of donors, NAD or NADP as acceptor"/>
    <property type="evidence" value="ECO:0007669"/>
    <property type="project" value="TreeGrafter"/>
</dbReference>
<dbReference type="RefSeq" id="WP_064584914.1">
    <property type="nucleotide sequence ID" value="NZ_CP015878.1"/>
</dbReference>
<proteinExistence type="predicted"/>
<dbReference type="PANTHER" id="PTHR45458:SF1">
    <property type="entry name" value="SHORT CHAIN DEHYDROGENASE"/>
    <property type="match status" value="1"/>
</dbReference>
<evidence type="ECO:0000313" key="1">
    <source>
        <dbReference type="EMBL" id="ANI18231.1"/>
    </source>
</evidence>
<name>A0A1A9KL92_9PSED</name>
<gene>
    <name evidence="1" type="ORF">A9C11_31370</name>
</gene>
<dbReference type="AlphaFoldDB" id="A0A1A9KL92"/>
<organism evidence="1 2">
    <name type="scientific">Pseudomonas citronellolis</name>
    <dbReference type="NCBI Taxonomy" id="53408"/>
    <lineage>
        <taxon>Bacteria</taxon>
        <taxon>Pseudomonadati</taxon>
        <taxon>Pseudomonadota</taxon>
        <taxon>Gammaproteobacteria</taxon>
        <taxon>Pseudomonadales</taxon>
        <taxon>Pseudomonadaceae</taxon>
        <taxon>Pseudomonas</taxon>
    </lineage>
</organism>
<dbReference type="NCBIfam" id="NF006035">
    <property type="entry name" value="PRK08177.1"/>
    <property type="match status" value="1"/>
</dbReference>
<dbReference type="Pfam" id="PF00106">
    <property type="entry name" value="adh_short"/>
    <property type="match status" value="1"/>
</dbReference>
<dbReference type="InterPro" id="IPR052184">
    <property type="entry name" value="SDR_enzymes"/>
</dbReference>
<dbReference type="CDD" id="cd05325">
    <property type="entry name" value="carb_red_sniffer_like_SDR_c"/>
    <property type="match status" value="1"/>
</dbReference>
<dbReference type="Gene3D" id="3.40.50.720">
    <property type="entry name" value="NAD(P)-binding Rossmann-like Domain"/>
    <property type="match status" value="1"/>
</dbReference>